<sequence>MHNVTFVSAAAAATLTAGLAAYSALLLAAIAVGIHGARRHRRVQAIAAAVLVGVLTLGGLVVAIASSVT</sequence>
<dbReference type="Proteomes" id="UP001190466">
    <property type="component" value="Chromosome"/>
</dbReference>
<evidence type="ECO:0000313" key="2">
    <source>
        <dbReference type="EMBL" id="CAJ1582881.1"/>
    </source>
</evidence>
<name>A0ABM9ME09_9MYCO</name>
<protein>
    <submittedName>
        <fullName evidence="2">Uncharacterized protein</fullName>
    </submittedName>
</protein>
<feature type="transmembrane region" description="Helical" evidence="1">
    <location>
        <begin position="6"/>
        <end position="34"/>
    </location>
</feature>
<dbReference type="RefSeq" id="WP_316516804.1">
    <property type="nucleotide sequence ID" value="NZ_OY726395.1"/>
</dbReference>
<organism evidence="2 3">
    <name type="scientific">[Mycobacterium] wendilense</name>
    <dbReference type="NCBI Taxonomy" id="3064284"/>
    <lineage>
        <taxon>Bacteria</taxon>
        <taxon>Bacillati</taxon>
        <taxon>Actinomycetota</taxon>
        <taxon>Actinomycetes</taxon>
        <taxon>Mycobacteriales</taxon>
        <taxon>Mycobacteriaceae</taxon>
        <taxon>Mycolicibacter</taxon>
    </lineage>
</organism>
<keyword evidence="3" id="KW-1185">Reference proteome</keyword>
<evidence type="ECO:0000256" key="1">
    <source>
        <dbReference type="SAM" id="Phobius"/>
    </source>
</evidence>
<dbReference type="EMBL" id="OY726395">
    <property type="protein sequence ID" value="CAJ1582881.1"/>
    <property type="molecule type" value="Genomic_DNA"/>
</dbReference>
<proteinExistence type="predicted"/>
<evidence type="ECO:0000313" key="3">
    <source>
        <dbReference type="Proteomes" id="UP001190466"/>
    </source>
</evidence>
<keyword evidence="1" id="KW-0472">Membrane</keyword>
<feature type="transmembrane region" description="Helical" evidence="1">
    <location>
        <begin position="46"/>
        <end position="68"/>
    </location>
</feature>
<gene>
    <name evidence="2" type="ORF">MU0050_002326</name>
</gene>
<accession>A0ABM9ME09</accession>
<keyword evidence="1" id="KW-1133">Transmembrane helix</keyword>
<reference evidence="2 3" key="1">
    <citation type="submission" date="2023-08" db="EMBL/GenBank/DDBJ databases">
        <authorList>
            <person name="Folkvardsen B D."/>
            <person name="Norman A."/>
        </authorList>
    </citation>
    <scope>NUCLEOTIDE SEQUENCE [LARGE SCALE GENOMIC DNA]</scope>
    <source>
        <strain evidence="2 3">Mu0050</strain>
    </source>
</reference>
<keyword evidence="1" id="KW-0812">Transmembrane</keyword>